<keyword evidence="1" id="KW-1133">Transmembrane helix</keyword>
<dbReference type="OrthoDB" id="2371309at2759"/>
<reference evidence="2 3" key="1">
    <citation type="journal article" date="2013" name="Plant Cell">
        <title>The transition from a phytopathogenic smut ancestor to an anamorphic biocontrol agent deciphered by comparative whole-genome analysis.</title>
        <authorList>
            <person name="Lefebvre F."/>
            <person name="Joly D.L."/>
            <person name="Labbe C."/>
            <person name="Teichmann B."/>
            <person name="Linning R."/>
            <person name="Belzile F."/>
            <person name="Bakkeren G."/>
            <person name="Belanger R.R."/>
        </authorList>
    </citation>
    <scope>NUCLEOTIDE SEQUENCE [LARGE SCALE GENOMIC DNA]</scope>
    <source>
        <strain evidence="2 3">PF-1</strain>
    </source>
</reference>
<dbReference type="eggNOG" id="ENOG502S8V7">
    <property type="taxonomic scope" value="Eukaryota"/>
</dbReference>
<dbReference type="RefSeq" id="XP_007879139.1">
    <property type="nucleotide sequence ID" value="XM_007880948.1"/>
</dbReference>
<dbReference type="Proteomes" id="UP000053664">
    <property type="component" value="Unassembled WGS sequence"/>
</dbReference>
<accession>A0A061H9L6</accession>
<dbReference type="KEGG" id="pfp:PFL1_03431"/>
<feature type="transmembrane region" description="Helical" evidence="1">
    <location>
        <begin position="17"/>
        <end position="38"/>
    </location>
</feature>
<organism evidence="2 3">
    <name type="scientific">Pseudozyma flocculosa PF-1</name>
    <dbReference type="NCBI Taxonomy" id="1277687"/>
    <lineage>
        <taxon>Eukaryota</taxon>
        <taxon>Fungi</taxon>
        <taxon>Dikarya</taxon>
        <taxon>Basidiomycota</taxon>
        <taxon>Ustilaginomycotina</taxon>
        <taxon>Ustilaginomycetes</taxon>
        <taxon>Ustilaginales</taxon>
        <taxon>Ustilaginaceae</taxon>
        <taxon>Pseudozyma</taxon>
    </lineage>
</organism>
<evidence type="ECO:0000313" key="3">
    <source>
        <dbReference type="Proteomes" id="UP000053664"/>
    </source>
</evidence>
<feature type="transmembrane region" description="Helical" evidence="1">
    <location>
        <begin position="145"/>
        <end position="167"/>
    </location>
</feature>
<dbReference type="HOGENOM" id="CLU_1408986_0_0_1"/>
<proteinExistence type="predicted"/>
<gene>
    <name evidence="2" type="ORF">PFL1_03431</name>
</gene>
<feature type="transmembrane region" description="Helical" evidence="1">
    <location>
        <begin position="50"/>
        <end position="69"/>
    </location>
</feature>
<evidence type="ECO:0000313" key="2">
    <source>
        <dbReference type="EMBL" id="EPQ29144.1"/>
    </source>
</evidence>
<keyword evidence="1" id="KW-0472">Membrane</keyword>
<protein>
    <submittedName>
        <fullName evidence="2">Uncharacterized protein</fullName>
    </submittedName>
</protein>
<evidence type="ECO:0000256" key="1">
    <source>
        <dbReference type="SAM" id="Phobius"/>
    </source>
</evidence>
<dbReference type="EMBL" id="KE361632">
    <property type="protein sequence ID" value="EPQ29144.1"/>
    <property type="molecule type" value="Genomic_DNA"/>
</dbReference>
<name>A0A061H9L6_9BASI</name>
<feature type="transmembrane region" description="Helical" evidence="1">
    <location>
        <begin position="81"/>
        <end position="102"/>
    </location>
</feature>
<keyword evidence="1" id="KW-0812">Transmembrane</keyword>
<dbReference type="AlphaFoldDB" id="A0A061H9L6"/>
<dbReference type="GeneID" id="19317541"/>
<sequence>MWCDNCLLIFPLKHGAIAWDVLIAVYNLAGSIILFQYGQFLFFNYPEWQIYGGIGMAVMAICVINIIGLSNSSYMFTRLCFFLWPFILIVVAVRAGLMIFQLDRQQSKIIWECNNGGQAWGTPQEGTTSTATMPSGFCSAGFHSLYIAFVLSLLVDFGLQVYAYFLCWRFMKRIEHYYAVATSDKHLYHL</sequence>